<protein>
    <recommendedName>
        <fullName evidence="3">Lipoprotein</fullName>
    </recommendedName>
</protein>
<proteinExistence type="predicted"/>
<dbReference type="PROSITE" id="PS51257">
    <property type="entry name" value="PROKAR_LIPOPROTEIN"/>
    <property type="match status" value="1"/>
</dbReference>
<name>A0A3N9TJ84_9VIBR</name>
<evidence type="ECO:0008006" key="3">
    <source>
        <dbReference type="Google" id="ProtNLM"/>
    </source>
</evidence>
<keyword evidence="2" id="KW-1185">Reference proteome</keyword>
<reference evidence="1 2" key="1">
    <citation type="submission" date="2018-11" db="EMBL/GenBank/DDBJ databases">
        <title>Vibrio LJC006 sp. nov., isolated from seawater during the bloom of the enteromorpha.</title>
        <authorList>
            <person name="Liang J."/>
        </authorList>
    </citation>
    <scope>NUCLEOTIDE SEQUENCE [LARGE SCALE GENOMIC DNA]</scope>
    <source>
        <strain evidence="1 2">LJC006</strain>
    </source>
</reference>
<evidence type="ECO:0000313" key="1">
    <source>
        <dbReference type="EMBL" id="RQW64349.1"/>
    </source>
</evidence>
<dbReference type="AlphaFoldDB" id="A0A3N9TJ84"/>
<dbReference type="EMBL" id="RJVQ01000002">
    <property type="protein sequence ID" value="RQW64349.1"/>
    <property type="molecule type" value="Genomic_DNA"/>
</dbReference>
<sequence length="212" mass="23621">MVKRIITLSMLALTGCVSVPTDTPPKWHENSDQYVIKGRQGWMPGHHLTFGPYQVDVDKSANLNLIDDVLLKVKHQSVTMTLSSNDSEQAQFHYEQRCDGGHGSLVIIEPNKYAAQIDAQGKKASFTDPYNFSFNDQQYHLAFGDTDHPQVITIMQNKKALAELHLGVFNGSLSAQDKVWLMKEDSQPDTAIGALLVGYAATYEPSYCDDDE</sequence>
<dbReference type="Proteomes" id="UP000281112">
    <property type="component" value="Unassembled WGS sequence"/>
</dbReference>
<dbReference type="OrthoDB" id="5872977at2"/>
<organism evidence="1 2">
    <name type="scientific">Vibrio viridaestus</name>
    <dbReference type="NCBI Taxonomy" id="2487322"/>
    <lineage>
        <taxon>Bacteria</taxon>
        <taxon>Pseudomonadati</taxon>
        <taxon>Pseudomonadota</taxon>
        <taxon>Gammaproteobacteria</taxon>
        <taxon>Vibrionales</taxon>
        <taxon>Vibrionaceae</taxon>
        <taxon>Vibrio</taxon>
    </lineage>
</organism>
<gene>
    <name evidence="1" type="ORF">EES38_07155</name>
</gene>
<evidence type="ECO:0000313" key="2">
    <source>
        <dbReference type="Proteomes" id="UP000281112"/>
    </source>
</evidence>
<comment type="caution">
    <text evidence="1">The sequence shown here is derived from an EMBL/GenBank/DDBJ whole genome shotgun (WGS) entry which is preliminary data.</text>
</comment>
<accession>A0A3N9TJ84</accession>
<dbReference type="RefSeq" id="WP_124936469.1">
    <property type="nucleotide sequence ID" value="NZ_RJVQ01000002.1"/>
</dbReference>